<protein>
    <submittedName>
        <fullName evidence="3">Type II CAAX endopeptidase family protein</fullName>
    </submittedName>
</protein>
<dbReference type="InterPro" id="IPR042150">
    <property type="entry name" value="MmRce1-like"/>
</dbReference>
<dbReference type="EMBL" id="JAPQFJ010000007">
    <property type="protein sequence ID" value="MCY6958639.1"/>
    <property type="molecule type" value="Genomic_DNA"/>
</dbReference>
<feature type="transmembrane region" description="Helical" evidence="1">
    <location>
        <begin position="249"/>
        <end position="272"/>
    </location>
</feature>
<dbReference type="PANTHER" id="PTHR35797">
    <property type="entry name" value="PROTEASE-RELATED"/>
    <property type="match status" value="1"/>
</dbReference>
<comment type="caution">
    <text evidence="3">The sequence shown here is derived from an EMBL/GenBank/DDBJ whole genome shotgun (WGS) entry which is preliminary data.</text>
</comment>
<feature type="transmembrane region" description="Helical" evidence="1">
    <location>
        <begin position="134"/>
        <end position="153"/>
    </location>
</feature>
<keyword evidence="4" id="KW-1185">Reference proteome</keyword>
<dbReference type="RefSeq" id="WP_268061057.1">
    <property type="nucleotide sequence ID" value="NZ_JAPQFJ010000007.1"/>
</dbReference>
<dbReference type="PANTHER" id="PTHR35797:SF1">
    <property type="entry name" value="PROTEASE"/>
    <property type="match status" value="1"/>
</dbReference>
<gene>
    <name evidence="3" type="ORF">OW729_08485</name>
</gene>
<feature type="transmembrane region" description="Helical" evidence="1">
    <location>
        <begin position="193"/>
        <end position="214"/>
    </location>
</feature>
<organism evidence="3 4">
    <name type="scientific">Clostridium brassicae</name>
    <dbReference type="NCBI Taxonomy" id="2999072"/>
    <lineage>
        <taxon>Bacteria</taxon>
        <taxon>Bacillati</taxon>
        <taxon>Bacillota</taxon>
        <taxon>Clostridia</taxon>
        <taxon>Eubacteriales</taxon>
        <taxon>Clostridiaceae</taxon>
        <taxon>Clostridium</taxon>
    </lineage>
</organism>
<name>A0ABT4DC91_9CLOT</name>
<evidence type="ECO:0000313" key="4">
    <source>
        <dbReference type="Proteomes" id="UP001144612"/>
    </source>
</evidence>
<feature type="transmembrane region" description="Helical" evidence="1">
    <location>
        <begin position="165"/>
        <end position="187"/>
    </location>
</feature>
<accession>A0ABT4DC91</accession>
<feature type="domain" description="CAAX prenyl protease 2/Lysostaphin resistance protein A-like" evidence="2">
    <location>
        <begin position="132"/>
        <end position="233"/>
    </location>
</feature>
<feature type="transmembrane region" description="Helical" evidence="1">
    <location>
        <begin position="12"/>
        <end position="30"/>
    </location>
</feature>
<keyword evidence="1" id="KW-0472">Membrane</keyword>
<keyword evidence="1" id="KW-0812">Transmembrane</keyword>
<dbReference type="InterPro" id="IPR003675">
    <property type="entry name" value="Rce1/LyrA-like_dom"/>
</dbReference>
<feature type="transmembrane region" description="Helical" evidence="1">
    <location>
        <begin position="75"/>
        <end position="98"/>
    </location>
</feature>
<evidence type="ECO:0000256" key="1">
    <source>
        <dbReference type="SAM" id="Phobius"/>
    </source>
</evidence>
<dbReference type="Proteomes" id="UP001144612">
    <property type="component" value="Unassembled WGS sequence"/>
</dbReference>
<evidence type="ECO:0000313" key="3">
    <source>
        <dbReference type="EMBL" id="MCY6958639.1"/>
    </source>
</evidence>
<dbReference type="Pfam" id="PF02517">
    <property type="entry name" value="Rce1-like"/>
    <property type="match status" value="1"/>
</dbReference>
<reference evidence="3" key="1">
    <citation type="submission" date="2022-12" db="EMBL/GenBank/DDBJ databases">
        <title>Clostridium sp. nov., isolated from industrial wastewater.</title>
        <authorList>
            <person name="Jiayan W."/>
        </authorList>
    </citation>
    <scope>NUCLEOTIDE SEQUENCE</scope>
    <source>
        <strain evidence="3">ZC22-4</strain>
    </source>
</reference>
<sequence length="290" mass="33012">MIKSKDLSTNFFVVLVLALSVIFTLMGIFLKNDIVLALQQATPIMATIIVCIMFFKEKHFKNIGINHIGKLRYYILALIIPTLTLFISYFCGWILGFLKLGGKTQNALLEINFPVIKDVIKLFFFQDTMYSLNFFYIVLIWGVAEEVGWRGFLQPRFINKFGVKKGICLTGLIWAIWHYPLIISGQYYESGNVILNTVLFTVTVVIMGVSIGYVTYKTDSVWPAVIFHTKSNLTWQLCSVMFLSNNSNSIYLCGEAGIFNIIIWSIFAILIFGKISKENKVVNKVNKTVN</sequence>
<keyword evidence="1" id="KW-1133">Transmembrane helix</keyword>
<proteinExistence type="predicted"/>
<evidence type="ECO:0000259" key="2">
    <source>
        <dbReference type="Pfam" id="PF02517"/>
    </source>
</evidence>
<feature type="transmembrane region" description="Helical" evidence="1">
    <location>
        <begin position="36"/>
        <end position="55"/>
    </location>
</feature>